<organism evidence="2 3">
    <name type="scientific">Xanthocytophaga agilis</name>
    <dbReference type="NCBI Taxonomy" id="3048010"/>
    <lineage>
        <taxon>Bacteria</taxon>
        <taxon>Pseudomonadati</taxon>
        <taxon>Bacteroidota</taxon>
        <taxon>Cytophagia</taxon>
        <taxon>Cytophagales</taxon>
        <taxon>Rhodocytophagaceae</taxon>
        <taxon>Xanthocytophaga</taxon>
    </lineage>
</organism>
<dbReference type="RefSeq" id="WP_314510214.1">
    <property type="nucleotide sequence ID" value="NZ_JASJOU010000002.1"/>
</dbReference>
<evidence type="ECO:0000313" key="3">
    <source>
        <dbReference type="Proteomes" id="UP001232063"/>
    </source>
</evidence>
<accession>A0AAE3R049</accession>
<dbReference type="AlphaFoldDB" id="A0AAE3R049"/>
<name>A0AAE3R049_9BACT</name>
<dbReference type="Proteomes" id="UP001232063">
    <property type="component" value="Unassembled WGS sequence"/>
</dbReference>
<dbReference type="EMBL" id="JASJOU010000002">
    <property type="protein sequence ID" value="MDJ1500690.1"/>
    <property type="molecule type" value="Genomic_DNA"/>
</dbReference>
<gene>
    <name evidence="2" type="ORF">QNI22_08535</name>
</gene>
<keyword evidence="3" id="KW-1185">Reference proteome</keyword>
<feature type="region of interest" description="Disordered" evidence="1">
    <location>
        <begin position="1"/>
        <end position="25"/>
    </location>
</feature>
<proteinExistence type="predicted"/>
<sequence>MASDVGQYRPKMDTRNYPHSSKIQADSLEKHFLKIGKTFDQQK</sequence>
<reference evidence="2" key="1">
    <citation type="submission" date="2023-05" db="EMBL/GenBank/DDBJ databases">
        <authorList>
            <person name="Zhang X."/>
        </authorList>
    </citation>
    <scope>NUCLEOTIDE SEQUENCE</scope>
    <source>
        <strain evidence="2">BD1B2-1</strain>
    </source>
</reference>
<protein>
    <submittedName>
        <fullName evidence="2">Uncharacterized protein</fullName>
    </submittedName>
</protein>
<comment type="caution">
    <text evidence="2">The sequence shown here is derived from an EMBL/GenBank/DDBJ whole genome shotgun (WGS) entry which is preliminary data.</text>
</comment>
<evidence type="ECO:0000256" key="1">
    <source>
        <dbReference type="SAM" id="MobiDB-lite"/>
    </source>
</evidence>
<evidence type="ECO:0000313" key="2">
    <source>
        <dbReference type="EMBL" id="MDJ1500690.1"/>
    </source>
</evidence>